<gene>
    <name evidence="2" type="ORF">SAMN02745138_02326</name>
</gene>
<proteinExistence type="predicted"/>
<dbReference type="InterPro" id="IPR000182">
    <property type="entry name" value="GNAT_dom"/>
</dbReference>
<keyword evidence="2" id="KW-0808">Transferase</keyword>
<dbReference type="Gene3D" id="3.40.630.30">
    <property type="match status" value="1"/>
</dbReference>
<dbReference type="RefSeq" id="WP_072851982.1">
    <property type="nucleotide sequence ID" value="NZ_FRAH01000044.1"/>
</dbReference>
<evidence type="ECO:0000313" key="2">
    <source>
        <dbReference type="EMBL" id="SHK77465.1"/>
    </source>
</evidence>
<dbReference type="OrthoDB" id="9127144at2"/>
<dbReference type="InterPro" id="IPR016181">
    <property type="entry name" value="Acyl_CoA_acyltransferase"/>
</dbReference>
<reference evidence="2 3" key="1">
    <citation type="submission" date="2016-11" db="EMBL/GenBank/DDBJ databases">
        <authorList>
            <person name="Jaros S."/>
            <person name="Januszkiewicz K."/>
            <person name="Wedrychowicz H."/>
        </authorList>
    </citation>
    <scope>NUCLEOTIDE SEQUENCE [LARGE SCALE GENOMIC DNA]</scope>
    <source>
        <strain evidence="2 3">DSM 14214</strain>
    </source>
</reference>
<dbReference type="AlphaFoldDB" id="A0A1M6V7X5"/>
<sequence>MLIEKACKQDEKRIYELYCASFPRMERKPFSRICRNCRNGKMEMWVIKEHTEFLGFFVCAVYEEMVLIDYFAVMPSKRGRGVGSQALKLLADIYPEQYIFLEIEPENEKASNALQRIRRKKFYMRCGFQETGILWDMYGVPMEVLCYQKQLTLNQCEKMYRYLYGRFWFLPIRRISHAHSQNSDII</sequence>
<protein>
    <submittedName>
        <fullName evidence="2">Acetyltransferase (GNAT) domain-containing protein</fullName>
    </submittedName>
</protein>
<accession>A0A1M6V7X5</accession>
<dbReference type="SUPFAM" id="SSF55729">
    <property type="entry name" value="Acyl-CoA N-acyltransferases (Nat)"/>
    <property type="match status" value="1"/>
</dbReference>
<dbReference type="Pfam" id="PF00583">
    <property type="entry name" value="Acetyltransf_1"/>
    <property type="match status" value="1"/>
</dbReference>
<evidence type="ECO:0000313" key="3">
    <source>
        <dbReference type="Proteomes" id="UP000183975"/>
    </source>
</evidence>
<dbReference type="GO" id="GO:0016747">
    <property type="term" value="F:acyltransferase activity, transferring groups other than amino-acyl groups"/>
    <property type="evidence" value="ECO:0007669"/>
    <property type="project" value="InterPro"/>
</dbReference>
<dbReference type="Proteomes" id="UP000183975">
    <property type="component" value="Unassembled WGS sequence"/>
</dbReference>
<dbReference type="EMBL" id="FRAH01000044">
    <property type="protein sequence ID" value="SHK77465.1"/>
    <property type="molecule type" value="Genomic_DNA"/>
</dbReference>
<evidence type="ECO:0000259" key="1">
    <source>
        <dbReference type="PROSITE" id="PS51186"/>
    </source>
</evidence>
<dbReference type="PROSITE" id="PS51186">
    <property type="entry name" value="GNAT"/>
    <property type="match status" value="1"/>
</dbReference>
<organism evidence="2 3">
    <name type="scientific">Anaerotignum lactatifermentans DSM 14214</name>
    <dbReference type="NCBI Taxonomy" id="1121323"/>
    <lineage>
        <taxon>Bacteria</taxon>
        <taxon>Bacillati</taxon>
        <taxon>Bacillota</taxon>
        <taxon>Clostridia</taxon>
        <taxon>Lachnospirales</taxon>
        <taxon>Anaerotignaceae</taxon>
        <taxon>Anaerotignum</taxon>
    </lineage>
</organism>
<name>A0A1M6V7X5_9FIRM</name>
<dbReference type="CDD" id="cd04301">
    <property type="entry name" value="NAT_SF"/>
    <property type="match status" value="1"/>
</dbReference>
<feature type="domain" description="N-acetyltransferase" evidence="1">
    <location>
        <begin position="1"/>
        <end position="147"/>
    </location>
</feature>
<keyword evidence="3" id="KW-1185">Reference proteome</keyword>